<evidence type="ECO:0000256" key="2">
    <source>
        <dbReference type="SAM" id="Phobius"/>
    </source>
</evidence>
<reference evidence="3 4" key="1">
    <citation type="journal article" date="2018" name="MBio">
        <title>Comparative Genomics Reveals the Core Gene Toolbox for the Fungus-Insect Symbiosis.</title>
        <authorList>
            <person name="Wang Y."/>
            <person name="Stata M."/>
            <person name="Wang W."/>
            <person name="Stajich J.E."/>
            <person name="White M.M."/>
            <person name="Moncalvo J.M."/>
        </authorList>
    </citation>
    <scope>NUCLEOTIDE SEQUENCE [LARGE SCALE GENOMIC DNA]</scope>
    <source>
        <strain evidence="3 4">SWE-8-4</strain>
    </source>
</reference>
<organism evidence="3 4">
    <name type="scientific">Smittium simulii</name>
    <dbReference type="NCBI Taxonomy" id="133385"/>
    <lineage>
        <taxon>Eukaryota</taxon>
        <taxon>Fungi</taxon>
        <taxon>Fungi incertae sedis</taxon>
        <taxon>Zoopagomycota</taxon>
        <taxon>Kickxellomycotina</taxon>
        <taxon>Harpellomycetes</taxon>
        <taxon>Harpellales</taxon>
        <taxon>Legeriomycetaceae</taxon>
        <taxon>Smittium</taxon>
    </lineage>
</organism>
<feature type="compositionally biased region" description="Polar residues" evidence="1">
    <location>
        <begin position="150"/>
        <end position="163"/>
    </location>
</feature>
<dbReference type="PANTHER" id="PTHR31965">
    <property type="entry name" value="TRANSMEMBRANE PROTEIN 42"/>
    <property type="match status" value="1"/>
</dbReference>
<gene>
    <name evidence="3" type="ORF">BB561_004417</name>
</gene>
<proteinExistence type="predicted"/>
<comment type="caution">
    <text evidence="3">The sequence shown here is derived from an EMBL/GenBank/DDBJ whole genome shotgun (WGS) entry which is preliminary data.</text>
</comment>
<keyword evidence="2" id="KW-0472">Membrane</keyword>
<feature type="region of interest" description="Disordered" evidence="1">
    <location>
        <begin position="150"/>
        <end position="171"/>
    </location>
</feature>
<feature type="transmembrane region" description="Helical" evidence="2">
    <location>
        <begin position="59"/>
        <end position="83"/>
    </location>
</feature>
<keyword evidence="2" id="KW-1133">Transmembrane helix</keyword>
<evidence type="ECO:0008006" key="5">
    <source>
        <dbReference type="Google" id="ProtNLM"/>
    </source>
</evidence>
<sequence length="171" mass="18135">MSNKASISLLHKTALTCAVFGGTFAACASLFAKLTVDSSSAAALSLPSSLLVKILPSSQAALVTRILSATLLFSSNALMWFFYSKALAYSNSSTVYVTATQNLANFALTAFFGYSVFGKSVGLFWWFGIFLIATGLAVISLSQPNTPSIIHTKSNPDNPSTSKKSVKQKQN</sequence>
<dbReference type="SUPFAM" id="SSF103481">
    <property type="entry name" value="Multidrug resistance efflux transporter EmrE"/>
    <property type="match status" value="1"/>
</dbReference>
<dbReference type="OrthoDB" id="5854584at2759"/>
<dbReference type="InterPro" id="IPR039632">
    <property type="entry name" value="TMEM42"/>
</dbReference>
<keyword evidence="2" id="KW-0812">Transmembrane</keyword>
<evidence type="ECO:0000256" key="1">
    <source>
        <dbReference type="SAM" id="MobiDB-lite"/>
    </source>
</evidence>
<dbReference type="PROSITE" id="PS51257">
    <property type="entry name" value="PROKAR_LIPOPROTEIN"/>
    <property type="match status" value="1"/>
</dbReference>
<keyword evidence="4" id="KW-1185">Reference proteome</keyword>
<dbReference type="InterPro" id="IPR037185">
    <property type="entry name" value="EmrE-like"/>
</dbReference>
<feature type="transmembrane region" description="Helical" evidence="2">
    <location>
        <begin position="123"/>
        <end position="141"/>
    </location>
</feature>
<protein>
    <recommendedName>
        <fullName evidence="5">EamA domain-containing protein</fullName>
    </recommendedName>
</protein>
<dbReference type="AlphaFoldDB" id="A0A2T9YGD8"/>
<name>A0A2T9YGD8_9FUNG</name>
<dbReference type="EMBL" id="MBFR01000204">
    <property type="protein sequence ID" value="PVU91385.1"/>
    <property type="molecule type" value="Genomic_DNA"/>
</dbReference>
<dbReference type="Proteomes" id="UP000245383">
    <property type="component" value="Unassembled WGS sequence"/>
</dbReference>
<feature type="transmembrane region" description="Helical" evidence="2">
    <location>
        <begin position="95"/>
        <end position="117"/>
    </location>
</feature>
<evidence type="ECO:0000313" key="3">
    <source>
        <dbReference type="EMBL" id="PVU91385.1"/>
    </source>
</evidence>
<accession>A0A2T9YGD8</accession>
<dbReference type="PANTHER" id="PTHR31965:SF1">
    <property type="entry name" value="TRANSMEMBRANE PROTEIN 42"/>
    <property type="match status" value="1"/>
</dbReference>
<dbReference type="STRING" id="133385.A0A2T9YGD8"/>
<dbReference type="Gene3D" id="1.10.3730.20">
    <property type="match status" value="1"/>
</dbReference>
<evidence type="ECO:0000313" key="4">
    <source>
        <dbReference type="Proteomes" id="UP000245383"/>
    </source>
</evidence>